<evidence type="ECO:0000313" key="11">
    <source>
        <dbReference type="EMBL" id="OBX80825.1"/>
    </source>
</evidence>
<sequence>MLDNTQTRIETTFGALKQQNKKALIPYIMAGDPNPNVTVELLHDLVAHGADIIEVGLPFSDPMADGETIALAGERALAGGTSTRQALAIVKQFRVTNQHTPVLVMGYLNPVEILGYDNFIALCQEAGVDGVLMVDLPPQEAGNFTQKLANSQMNEIFLLAPTTLPQRRQQVLQHGGGFIYYVSVKGVTGSKALDTAEVGTQVQQIKAQTALPVCVGFGIRDGESAKAIGQYADGVIVGSELVRQFADVGDNADQIATAKQRVLAKMDELRQALDSLTPNS</sequence>
<keyword evidence="5 9" id="KW-0822">Tryptophan biosynthesis</keyword>
<dbReference type="CDD" id="cd04724">
    <property type="entry name" value="Tryptophan_synthase_alpha"/>
    <property type="match status" value="1"/>
</dbReference>
<dbReference type="OrthoDB" id="9804578at2"/>
<dbReference type="Gene3D" id="3.20.20.70">
    <property type="entry name" value="Aldolase class I"/>
    <property type="match status" value="1"/>
</dbReference>
<evidence type="ECO:0000313" key="12">
    <source>
        <dbReference type="Proteomes" id="UP000092508"/>
    </source>
</evidence>
<gene>
    <name evidence="9" type="primary">trpA</name>
    <name evidence="11" type="ORF">A9308_02555</name>
</gene>
<dbReference type="PANTHER" id="PTHR43406">
    <property type="entry name" value="TRYPTOPHAN SYNTHASE, ALPHA CHAIN"/>
    <property type="match status" value="1"/>
</dbReference>
<keyword evidence="6 9" id="KW-0057">Aromatic amino acid biosynthesis</keyword>
<evidence type="ECO:0000256" key="4">
    <source>
        <dbReference type="ARBA" id="ARBA00022605"/>
    </source>
</evidence>
<comment type="similarity">
    <text evidence="9 10">Belongs to the TrpA family.</text>
</comment>
<evidence type="ECO:0000256" key="3">
    <source>
        <dbReference type="ARBA" id="ARBA00011270"/>
    </source>
</evidence>
<comment type="catalytic activity">
    <reaction evidence="8 9">
        <text>(1S,2R)-1-C-(indol-3-yl)glycerol 3-phosphate + L-serine = D-glyceraldehyde 3-phosphate + L-tryptophan + H2O</text>
        <dbReference type="Rhea" id="RHEA:10532"/>
        <dbReference type="ChEBI" id="CHEBI:15377"/>
        <dbReference type="ChEBI" id="CHEBI:33384"/>
        <dbReference type="ChEBI" id="CHEBI:57912"/>
        <dbReference type="ChEBI" id="CHEBI:58866"/>
        <dbReference type="ChEBI" id="CHEBI:59776"/>
        <dbReference type="EC" id="4.2.1.20"/>
    </reaction>
</comment>
<dbReference type="RefSeq" id="WP_067234417.1">
    <property type="nucleotide sequence ID" value="NZ_LZMZ01000003.1"/>
</dbReference>
<protein>
    <recommendedName>
        <fullName evidence="9">Tryptophan synthase alpha chain</fullName>
        <ecNumber evidence="9">4.2.1.20</ecNumber>
    </recommendedName>
</protein>
<evidence type="ECO:0000256" key="9">
    <source>
        <dbReference type="HAMAP-Rule" id="MF_00131"/>
    </source>
</evidence>
<dbReference type="NCBIfam" id="TIGR00262">
    <property type="entry name" value="trpA"/>
    <property type="match status" value="1"/>
</dbReference>
<keyword evidence="4 9" id="KW-0028">Amino-acid biosynthesis</keyword>
<dbReference type="EMBL" id="LZMZ01000003">
    <property type="protein sequence ID" value="OBX80825.1"/>
    <property type="molecule type" value="Genomic_DNA"/>
</dbReference>
<comment type="caution">
    <text evidence="11">The sequence shown here is derived from an EMBL/GenBank/DDBJ whole genome shotgun (WGS) entry which is preliminary data.</text>
</comment>
<dbReference type="InterPro" id="IPR011060">
    <property type="entry name" value="RibuloseP-bd_barrel"/>
</dbReference>
<feature type="active site" description="Proton acceptor" evidence="9">
    <location>
        <position position="65"/>
    </location>
</feature>
<dbReference type="FunFam" id="3.20.20.70:FF:000037">
    <property type="entry name" value="Tryptophan synthase alpha chain"/>
    <property type="match status" value="1"/>
</dbReference>
<dbReference type="InterPro" id="IPR002028">
    <property type="entry name" value="Trp_synthase_suA"/>
</dbReference>
<dbReference type="GO" id="GO:0005829">
    <property type="term" value="C:cytosol"/>
    <property type="evidence" value="ECO:0007669"/>
    <property type="project" value="TreeGrafter"/>
</dbReference>
<dbReference type="UniPathway" id="UPA00035">
    <property type="reaction ID" value="UER00044"/>
</dbReference>
<evidence type="ECO:0000256" key="2">
    <source>
        <dbReference type="ARBA" id="ARBA00004733"/>
    </source>
</evidence>
<dbReference type="GO" id="GO:0004834">
    <property type="term" value="F:tryptophan synthase activity"/>
    <property type="evidence" value="ECO:0007669"/>
    <property type="project" value="UniProtKB-UniRule"/>
</dbReference>
<organism evidence="11 12">
    <name type="scientific">Faucicola atlantae</name>
    <dbReference type="NCBI Taxonomy" id="34059"/>
    <lineage>
        <taxon>Bacteria</taxon>
        <taxon>Pseudomonadati</taxon>
        <taxon>Pseudomonadota</taxon>
        <taxon>Gammaproteobacteria</taxon>
        <taxon>Moraxellales</taxon>
        <taxon>Moraxellaceae</taxon>
        <taxon>Faucicola</taxon>
    </lineage>
</organism>
<proteinExistence type="inferred from homology"/>
<dbReference type="EC" id="4.2.1.20" evidence="9"/>
<evidence type="ECO:0000256" key="7">
    <source>
        <dbReference type="ARBA" id="ARBA00023239"/>
    </source>
</evidence>
<dbReference type="HAMAP" id="MF_00131">
    <property type="entry name" value="Trp_synth_alpha"/>
    <property type="match status" value="1"/>
</dbReference>
<dbReference type="PANTHER" id="PTHR43406:SF1">
    <property type="entry name" value="TRYPTOPHAN SYNTHASE ALPHA CHAIN, CHLOROPLASTIC"/>
    <property type="match status" value="1"/>
</dbReference>
<dbReference type="Proteomes" id="UP000092508">
    <property type="component" value="Unassembled WGS sequence"/>
</dbReference>
<evidence type="ECO:0000256" key="8">
    <source>
        <dbReference type="ARBA" id="ARBA00049047"/>
    </source>
</evidence>
<reference evidence="11 12" key="1">
    <citation type="submission" date="2016-06" db="EMBL/GenBank/DDBJ databases">
        <title>Draft genome of Moraxella atlantae CCUG 66109.</title>
        <authorList>
            <person name="Salva-Serra F."/>
            <person name="Engstrom-Jakobsson H."/>
            <person name="Thorell K."/>
            <person name="Gonzales-Siles L."/>
            <person name="Karlsson R."/>
            <person name="Boulund F."/>
            <person name="Engstrand L."/>
            <person name="Kristiansson E."/>
            <person name="Moore E."/>
        </authorList>
    </citation>
    <scope>NUCLEOTIDE SEQUENCE [LARGE SCALE GENOMIC DNA]</scope>
    <source>
        <strain evidence="11 12">CCUG 66109</strain>
    </source>
</reference>
<evidence type="ECO:0000256" key="1">
    <source>
        <dbReference type="ARBA" id="ARBA00003365"/>
    </source>
</evidence>
<comment type="function">
    <text evidence="1 9">The alpha subunit is responsible for the aldol cleavage of indoleglycerol phosphate to indole and glyceraldehyde 3-phosphate.</text>
</comment>
<evidence type="ECO:0000256" key="5">
    <source>
        <dbReference type="ARBA" id="ARBA00022822"/>
    </source>
</evidence>
<dbReference type="SUPFAM" id="SSF51366">
    <property type="entry name" value="Ribulose-phoshate binding barrel"/>
    <property type="match status" value="1"/>
</dbReference>
<dbReference type="Pfam" id="PF00290">
    <property type="entry name" value="Trp_syntA"/>
    <property type="match status" value="1"/>
</dbReference>
<name>A0A1B8QFU3_9GAMM</name>
<dbReference type="PROSITE" id="PS00167">
    <property type="entry name" value="TRP_SYNTHASE_ALPHA"/>
    <property type="match status" value="1"/>
</dbReference>
<evidence type="ECO:0000256" key="6">
    <source>
        <dbReference type="ARBA" id="ARBA00023141"/>
    </source>
</evidence>
<dbReference type="AlphaFoldDB" id="A0A1B8QFU3"/>
<accession>A0A1B8QFU3</accession>
<dbReference type="STRING" id="34059.A9308_02555"/>
<dbReference type="InterPro" id="IPR013785">
    <property type="entry name" value="Aldolase_TIM"/>
</dbReference>
<dbReference type="InterPro" id="IPR018204">
    <property type="entry name" value="Trp_synthase_alpha_AS"/>
</dbReference>
<feature type="active site" description="Proton acceptor" evidence="9">
    <location>
        <position position="54"/>
    </location>
</feature>
<evidence type="ECO:0000256" key="10">
    <source>
        <dbReference type="RuleBase" id="RU003662"/>
    </source>
</evidence>
<keyword evidence="7 9" id="KW-0456">Lyase</keyword>
<comment type="pathway">
    <text evidence="2 9">Amino-acid biosynthesis; L-tryptophan biosynthesis; L-tryptophan from chorismate: step 5/5.</text>
</comment>
<comment type="subunit">
    <text evidence="3 9">Tetramer of two alpha and two beta chains.</text>
</comment>